<dbReference type="AlphaFoldDB" id="H3SA64"/>
<sequence>MQISDGPRMDNLPFSYAWLEDGIYVTSSSGWLHRGDKVIEFGGKNEQELLTMFRAFFSVDNVYSLKSRVNLNSIFTLLPYLQYFGLIEGNQVQLVVERGNEVIEGKLQMKKMLKFASPYLTRDRLDYTISKEDDLAVLYIDSFAALDQTTKSVIRDFFIDVKREQVNHVAIDLRFNPGGTTLVENYIMSFLNVDSYRDFKTVNRYSTFTSQYTYDFPFGTEEMQSLDSGMISIPSHEYSFNGKIYVITSFQTYSAATNFAVNISDNNLGLIVGEPSGSKPSSYGSIILLELPESKLRLSISYKWIERPYTTLKNRYEDALQPDIYVPTTYEDLVQGRDPQLEMIRKLIREERSRFPSHHSLHLPITMVL</sequence>
<name>H3SA64_9BACL</name>
<dbReference type="GO" id="GO:0030288">
    <property type="term" value="C:outer membrane-bounded periplasmic space"/>
    <property type="evidence" value="ECO:0007669"/>
    <property type="project" value="TreeGrafter"/>
</dbReference>
<proteinExistence type="predicted"/>
<dbReference type="GO" id="GO:0004175">
    <property type="term" value="F:endopeptidase activity"/>
    <property type="evidence" value="ECO:0007669"/>
    <property type="project" value="TreeGrafter"/>
</dbReference>
<dbReference type="Pfam" id="PF03572">
    <property type="entry name" value="Peptidase_S41"/>
    <property type="match status" value="1"/>
</dbReference>
<comment type="caution">
    <text evidence="2">The sequence shown here is derived from an EMBL/GenBank/DDBJ whole genome shotgun (WGS) entry which is preliminary data.</text>
</comment>
<evidence type="ECO:0000313" key="3">
    <source>
        <dbReference type="Proteomes" id="UP000003900"/>
    </source>
</evidence>
<protein>
    <submittedName>
        <fullName evidence="2">Peptidase S41</fullName>
    </submittedName>
</protein>
<keyword evidence="3" id="KW-1185">Reference proteome</keyword>
<dbReference type="EMBL" id="AHKH01000003">
    <property type="protein sequence ID" value="EHQ64088.1"/>
    <property type="molecule type" value="Genomic_DNA"/>
</dbReference>
<dbReference type="InterPro" id="IPR005151">
    <property type="entry name" value="Tail-specific_protease"/>
</dbReference>
<dbReference type="PANTHER" id="PTHR32060">
    <property type="entry name" value="TAIL-SPECIFIC PROTEASE"/>
    <property type="match status" value="1"/>
</dbReference>
<dbReference type="GO" id="GO:0008236">
    <property type="term" value="F:serine-type peptidase activity"/>
    <property type="evidence" value="ECO:0007669"/>
    <property type="project" value="InterPro"/>
</dbReference>
<dbReference type="PANTHER" id="PTHR32060:SF30">
    <property type="entry name" value="CARBOXY-TERMINAL PROCESSING PROTEASE CTPA"/>
    <property type="match status" value="1"/>
</dbReference>
<dbReference type="Gene3D" id="3.90.226.10">
    <property type="entry name" value="2-enoyl-CoA Hydratase, Chain A, domain 1"/>
    <property type="match status" value="1"/>
</dbReference>
<dbReference type="STRING" id="1131935.PDENDC454_01985"/>
<dbReference type="PATRIC" id="fig|1131935.3.peg.395"/>
<dbReference type="GO" id="GO:0007165">
    <property type="term" value="P:signal transduction"/>
    <property type="evidence" value="ECO:0007669"/>
    <property type="project" value="TreeGrafter"/>
</dbReference>
<gene>
    <name evidence="2" type="ORF">PDENDC454_01985</name>
</gene>
<accession>H3SA64</accession>
<dbReference type="SUPFAM" id="SSF52096">
    <property type="entry name" value="ClpP/crotonase"/>
    <property type="match status" value="1"/>
</dbReference>
<organism evidence="2 3">
    <name type="scientific">Paenibacillus dendritiformis C454</name>
    <dbReference type="NCBI Taxonomy" id="1131935"/>
    <lineage>
        <taxon>Bacteria</taxon>
        <taxon>Bacillati</taxon>
        <taxon>Bacillota</taxon>
        <taxon>Bacilli</taxon>
        <taxon>Bacillales</taxon>
        <taxon>Paenibacillaceae</taxon>
        <taxon>Paenibacillus</taxon>
    </lineage>
</organism>
<reference evidence="2 3" key="1">
    <citation type="journal article" date="2012" name="J. Bacteriol.">
        <title>Genome Sequence of the Pattern-Forming Social Bacterium Paenibacillus dendritiformis C454 Chiral Morphotype.</title>
        <authorList>
            <person name="Sirota-Madi A."/>
            <person name="Olender T."/>
            <person name="Helman Y."/>
            <person name="Brainis I."/>
            <person name="Finkelshtein A."/>
            <person name="Roth D."/>
            <person name="Hagai E."/>
            <person name="Leshkowitz D."/>
            <person name="Brodsky L."/>
            <person name="Galatenko V."/>
            <person name="Nikolaev V."/>
            <person name="Gutnick D.L."/>
            <person name="Lancet D."/>
            <person name="Ben-Jacob E."/>
        </authorList>
    </citation>
    <scope>NUCLEOTIDE SEQUENCE [LARGE SCALE GENOMIC DNA]</scope>
    <source>
        <strain evidence="2 3">C454</strain>
    </source>
</reference>
<feature type="domain" description="Tail specific protease" evidence="1">
    <location>
        <begin position="135"/>
        <end position="325"/>
    </location>
</feature>
<dbReference type="InterPro" id="IPR029045">
    <property type="entry name" value="ClpP/crotonase-like_dom_sf"/>
</dbReference>
<evidence type="ECO:0000313" key="2">
    <source>
        <dbReference type="EMBL" id="EHQ64088.1"/>
    </source>
</evidence>
<dbReference type="GO" id="GO:0006508">
    <property type="term" value="P:proteolysis"/>
    <property type="evidence" value="ECO:0007669"/>
    <property type="project" value="InterPro"/>
</dbReference>
<dbReference type="Proteomes" id="UP000003900">
    <property type="component" value="Unassembled WGS sequence"/>
</dbReference>
<evidence type="ECO:0000259" key="1">
    <source>
        <dbReference type="Pfam" id="PF03572"/>
    </source>
</evidence>